<dbReference type="GO" id="GO:0003677">
    <property type="term" value="F:DNA binding"/>
    <property type="evidence" value="ECO:0007669"/>
    <property type="project" value="UniProtKB-KW"/>
</dbReference>
<accession>A0ABS4MGR5</accession>
<dbReference type="InterPro" id="IPR000835">
    <property type="entry name" value="HTH_MarR-typ"/>
</dbReference>
<dbReference type="Proteomes" id="UP001519292">
    <property type="component" value="Unassembled WGS sequence"/>
</dbReference>
<dbReference type="RefSeq" id="WP_342590256.1">
    <property type="nucleotide sequence ID" value="NZ_JAGGLU010000017.1"/>
</dbReference>
<evidence type="ECO:0000256" key="5">
    <source>
        <dbReference type="ARBA" id="ARBA00046337"/>
    </source>
</evidence>
<evidence type="ECO:0000256" key="2">
    <source>
        <dbReference type="ARBA" id="ARBA00023015"/>
    </source>
</evidence>
<keyword evidence="4" id="KW-0804">Transcription</keyword>
<dbReference type="Gene3D" id="1.10.10.10">
    <property type="entry name" value="Winged helix-like DNA-binding domain superfamily/Winged helix DNA-binding domain"/>
    <property type="match status" value="1"/>
</dbReference>
<organism evidence="9 10">
    <name type="scientific">Lactobacillus colini</name>
    <dbReference type="NCBI Taxonomy" id="1819254"/>
    <lineage>
        <taxon>Bacteria</taxon>
        <taxon>Bacillati</taxon>
        <taxon>Bacillota</taxon>
        <taxon>Bacilli</taxon>
        <taxon>Lactobacillales</taxon>
        <taxon>Lactobacillaceae</taxon>
        <taxon>Lactobacillus</taxon>
    </lineage>
</organism>
<keyword evidence="3 9" id="KW-0238">DNA-binding</keyword>
<feature type="domain" description="HTH marR-type" evidence="8">
    <location>
        <begin position="12"/>
        <end position="148"/>
    </location>
</feature>
<dbReference type="InterPro" id="IPR036390">
    <property type="entry name" value="WH_DNA-bd_sf"/>
</dbReference>
<dbReference type="Pfam" id="PF22381">
    <property type="entry name" value="Staph_reg_Sar_Rot"/>
    <property type="match status" value="1"/>
</dbReference>
<proteinExistence type="inferred from homology"/>
<evidence type="ECO:0000256" key="1">
    <source>
        <dbReference type="ARBA" id="ARBA00004496"/>
    </source>
</evidence>
<evidence type="ECO:0000259" key="8">
    <source>
        <dbReference type="PROSITE" id="PS50995"/>
    </source>
</evidence>
<evidence type="ECO:0000313" key="9">
    <source>
        <dbReference type="EMBL" id="MBP2058887.1"/>
    </source>
</evidence>
<dbReference type="SMART" id="SM00347">
    <property type="entry name" value="HTH_MARR"/>
    <property type="match status" value="1"/>
</dbReference>
<comment type="subcellular location">
    <subcellularLocation>
        <location evidence="1">Cytoplasm</location>
    </subcellularLocation>
</comment>
<evidence type="ECO:0000256" key="4">
    <source>
        <dbReference type="ARBA" id="ARBA00023163"/>
    </source>
</evidence>
<reference evidence="9 10" key="1">
    <citation type="submission" date="2021-03" db="EMBL/GenBank/DDBJ databases">
        <title>Genomic Encyclopedia of Type Strains, Phase IV (KMG-IV): sequencing the most valuable type-strain genomes for metagenomic binning, comparative biology and taxonomic classification.</title>
        <authorList>
            <person name="Goeker M."/>
        </authorList>
    </citation>
    <scope>NUCLEOTIDE SEQUENCE [LARGE SCALE GENOMIC DNA]</scope>
    <source>
        <strain evidence="9 10">DSM 101872</strain>
    </source>
</reference>
<comment type="caution">
    <text evidence="9">The sequence shown here is derived from an EMBL/GenBank/DDBJ whole genome shotgun (WGS) entry which is preliminary data.</text>
</comment>
<evidence type="ECO:0000256" key="7">
    <source>
        <dbReference type="ARBA" id="ARBA00047207"/>
    </source>
</evidence>
<dbReference type="EMBL" id="JAGGLU010000017">
    <property type="protein sequence ID" value="MBP2058887.1"/>
    <property type="molecule type" value="Genomic_DNA"/>
</dbReference>
<name>A0ABS4MGR5_9LACO</name>
<evidence type="ECO:0000313" key="10">
    <source>
        <dbReference type="Proteomes" id="UP001519292"/>
    </source>
</evidence>
<keyword evidence="10" id="KW-1185">Reference proteome</keyword>
<keyword evidence="2" id="KW-0805">Transcription regulation</keyword>
<protein>
    <recommendedName>
        <fullName evidence="6">HTH-type transcriptional regulator SarZ</fullName>
    </recommendedName>
    <alternativeName>
        <fullName evidence="7">Staphylococcal accessory regulator Z</fullName>
    </alternativeName>
</protein>
<evidence type="ECO:0000256" key="6">
    <source>
        <dbReference type="ARBA" id="ARBA00047188"/>
    </source>
</evidence>
<dbReference type="InterPro" id="IPR055166">
    <property type="entry name" value="Transc_reg_Sar_Rot_HTH"/>
</dbReference>
<sequence>MSNENIVLSTTNLSISRLIHNMDKADFNLINERLKPYNLSNIQALIIIYLFNNPNSKDIIKQKDLEIAFGVTNPTMTISLKSMIKKGLIIKERSNLDKRVYALNLTTEGKNLYPKCLSIYTEVEAIYASILTKEEITEFTRISNKIINFLKKKH</sequence>
<dbReference type="SUPFAM" id="SSF46785">
    <property type="entry name" value="Winged helix' DNA-binding domain"/>
    <property type="match status" value="1"/>
</dbReference>
<evidence type="ECO:0000256" key="3">
    <source>
        <dbReference type="ARBA" id="ARBA00023125"/>
    </source>
</evidence>
<dbReference type="PROSITE" id="PS50995">
    <property type="entry name" value="HTH_MARR_2"/>
    <property type="match status" value="1"/>
</dbReference>
<dbReference type="PANTHER" id="PTHR42756:SF1">
    <property type="entry name" value="TRANSCRIPTIONAL REPRESSOR OF EMRAB OPERON"/>
    <property type="match status" value="1"/>
</dbReference>
<dbReference type="PANTHER" id="PTHR42756">
    <property type="entry name" value="TRANSCRIPTIONAL REGULATOR, MARR"/>
    <property type="match status" value="1"/>
</dbReference>
<dbReference type="PRINTS" id="PR00598">
    <property type="entry name" value="HTHMARR"/>
</dbReference>
<dbReference type="InterPro" id="IPR036388">
    <property type="entry name" value="WH-like_DNA-bd_sf"/>
</dbReference>
<comment type="similarity">
    <text evidence="5">Belongs to the SarZ family.</text>
</comment>
<gene>
    <name evidence="9" type="ORF">J2Z60_002078</name>
</gene>